<dbReference type="Pfam" id="PF12780">
    <property type="entry name" value="AAA_8"/>
    <property type="match status" value="1"/>
</dbReference>
<evidence type="ECO:0000313" key="18">
    <source>
        <dbReference type="Proteomes" id="UP000708208"/>
    </source>
</evidence>
<name>A0A8J2JIG4_9HEXA</name>
<sequence length="865" mass="99387">QLMDFNGCYDRVKMFWKELQNVIMSAACAPPGGGRNPITPRLIRHFCLMAIPLPSQNVLAQIYRAIMRGFLDDFQPEVKDMADKIVNAAISTYQFMMVTFLPTPSKSHYLFNMRDLSKCIQGVLQANKMAVMNKLQMTKLYYHECLRVFHDRLTDDVDRNLFVNTLTELCVKVLSVPLEKDKLKSIVYGDFMKGLIEKESRVYDEITNKDKLKQILSDFLDEFNIMSGREMNLVFFGDAAEHICRIARILRTDRGNALLVGVGGAGKQSLTKLAAYISGYTCFQIELMRGYDYNSFHDDLKILYEKAGMKNENMCFLFTDTQIAYEEFLEDINNILNSGEVPNLLEAEDQERMISAIRTDAKQEQGIEEDSRDALYDYFIRRIRNNLHIVLCMSPVGDSFRVRCRMFPSLVNCCTINWFCEWPTEALLSVAKNFMSKIDLGNNVSVNSMADISVLVHESVTKMSDLFYEEMRRRYYTTPSSYLELIKLFMSMLQDRREKIFMGKARIQNGLTKLLETNVLVKEMRVKLKDLEPVLRQKSEAVENLMVKLAEDQGAADVVRKNVQVEETAAKAKAIETQSIAEDAQKDLAEALPALEAAVKALDQLDKGDIAEIRVFQKPPEAVKMVMESVCILFNVKPDWNTARTLLSDSNFLKKLYDYPKDNVLDATIKKLKPYIDNPKFQPGPIEKISKACKSICLWVRAIDLYVKVFRTVEPKRNRYLSAQAELDQVMETLRTKQAQLNEVEKKIHALQEFYENTLNEKQQLEDNMDLTASRLKRAGRLTSALASEQTRWQESVLKFDEELKNLVGDVFVGSACVAYFGAFTSHYRQILVKGWVERCIELKLPVTRDFTYVETNCSSIFYAF</sequence>
<evidence type="ECO:0000259" key="14">
    <source>
        <dbReference type="Pfam" id="PF12777"/>
    </source>
</evidence>
<evidence type="ECO:0000256" key="11">
    <source>
        <dbReference type="ARBA" id="ARBA00023212"/>
    </source>
</evidence>
<evidence type="ECO:0000256" key="9">
    <source>
        <dbReference type="ARBA" id="ARBA00023069"/>
    </source>
</evidence>
<evidence type="ECO:0000256" key="8">
    <source>
        <dbReference type="ARBA" id="ARBA00023054"/>
    </source>
</evidence>
<dbReference type="GO" id="GO:0005874">
    <property type="term" value="C:microtubule"/>
    <property type="evidence" value="ECO:0007669"/>
    <property type="project" value="UniProtKB-KW"/>
</dbReference>
<evidence type="ECO:0000256" key="12">
    <source>
        <dbReference type="ARBA" id="ARBA00023273"/>
    </source>
</evidence>
<dbReference type="GO" id="GO:0030286">
    <property type="term" value="C:dynein complex"/>
    <property type="evidence" value="ECO:0007669"/>
    <property type="project" value="UniProtKB-KW"/>
</dbReference>
<keyword evidence="6" id="KW-0067">ATP-binding</keyword>
<dbReference type="PANTHER" id="PTHR22878">
    <property type="entry name" value="DYNEIN HEAVY CHAIN 6, AXONEMAL-LIKE-RELATED"/>
    <property type="match status" value="1"/>
</dbReference>
<evidence type="ECO:0000256" key="5">
    <source>
        <dbReference type="ARBA" id="ARBA00022741"/>
    </source>
</evidence>
<keyword evidence="7" id="KW-0243">Dynein</keyword>
<dbReference type="GO" id="GO:0051959">
    <property type="term" value="F:dynein light intermediate chain binding"/>
    <property type="evidence" value="ECO:0007669"/>
    <property type="project" value="InterPro"/>
</dbReference>
<dbReference type="EMBL" id="CAJVCH010047246">
    <property type="protein sequence ID" value="CAG7717620.1"/>
    <property type="molecule type" value="Genomic_DNA"/>
</dbReference>
<organism evidence="17 18">
    <name type="scientific">Allacma fusca</name>
    <dbReference type="NCBI Taxonomy" id="39272"/>
    <lineage>
        <taxon>Eukaryota</taxon>
        <taxon>Metazoa</taxon>
        <taxon>Ecdysozoa</taxon>
        <taxon>Arthropoda</taxon>
        <taxon>Hexapoda</taxon>
        <taxon>Collembola</taxon>
        <taxon>Symphypleona</taxon>
        <taxon>Sminthuridae</taxon>
        <taxon>Allacma</taxon>
    </lineage>
</organism>
<keyword evidence="9" id="KW-0969">Cilium</keyword>
<evidence type="ECO:0000256" key="6">
    <source>
        <dbReference type="ARBA" id="ARBA00022840"/>
    </source>
</evidence>
<keyword evidence="3" id="KW-0963">Cytoplasm</keyword>
<dbReference type="Pfam" id="PF12775">
    <property type="entry name" value="AAA_7"/>
    <property type="match status" value="1"/>
</dbReference>
<dbReference type="AlphaFoldDB" id="A0A8J2JIG4"/>
<keyword evidence="10" id="KW-0505">Motor protein</keyword>
<evidence type="ECO:0000256" key="4">
    <source>
        <dbReference type="ARBA" id="ARBA00022701"/>
    </source>
</evidence>
<gene>
    <name evidence="17" type="ORF">AFUS01_LOCUS7066</name>
</gene>
<dbReference type="GO" id="GO:0045505">
    <property type="term" value="F:dynein intermediate chain binding"/>
    <property type="evidence" value="ECO:0007669"/>
    <property type="project" value="InterPro"/>
</dbReference>
<feature type="domain" description="Dynein heavy chain 3 AAA+ lid" evidence="16">
    <location>
        <begin position="86"/>
        <end position="172"/>
    </location>
</feature>
<dbReference type="PANTHER" id="PTHR22878:SF68">
    <property type="entry name" value="DYNEIN HEAVY CHAIN 6, AXONEMAL-LIKE"/>
    <property type="match status" value="1"/>
</dbReference>
<protein>
    <recommendedName>
        <fullName evidence="19">Dynein heavy chain</fullName>
    </recommendedName>
</protein>
<keyword evidence="11" id="KW-0206">Cytoskeleton</keyword>
<dbReference type="FunFam" id="3.40.50.300:FF:002141">
    <property type="entry name" value="Dynein heavy chain"/>
    <property type="match status" value="1"/>
</dbReference>
<evidence type="ECO:0000259" key="15">
    <source>
        <dbReference type="Pfam" id="PF12780"/>
    </source>
</evidence>
<dbReference type="InterPro" id="IPR041589">
    <property type="entry name" value="DNAH3_AAA_lid_1"/>
</dbReference>
<dbReference type="Pfam" id="PF17857">
    <property type="entry name" value="AAA_lid_1"/>
    <property type="match status" value="1"/>
</dbReference>
<dbReference type="InterPro" id="IPR026983">
    <property type="entry name" value="DHC"/>
</dbReference>
<feature type="domain" description="Dynein heavy chain coiled coil stalk" evidence="14">
    <location>
        <begin position="506"/>
        <end position="834"/>
    </location>
</feature>
<evidence type="ECO:0000256" key="13">
    <source>
        <dbReference type="SAM" id="Coils"/>
    </source>
</evidence>
<keyword evidence="5" id="KW-0547">Nucleotide-binding</keyword>
<evidence type="ECO:0000256" key="1">
    <source>
        <dbReference type="ARBA" id="ARBA00004430"/>
    </source>
</evidence>
<comment type="subcellular location">
    <subcellularLocation>
        <location evidence="1">Cytoplasm</location>
        <location evidence="1">Cytoskeleton</location>
        <location evidence="1">Cilium axoneme</location>
    </subcellularLocation>
</comment>
<keyword evidence="8 13" id="KW-0175">Coiled coil</keyword>
<feature type="non-terminal residue" evidence="17">
    <location>
        <position position="1"/>
    </location>
</feature>
<evidence type="ECO:0008006" key="19">
    <source>
        <dbReference type="Google" id="ProtNLM"/>
    </source>
</evidence>
<comment type="similarity">
    <text evidence="2">Belongs to the dynein heavy chain family.</text>
</comment>
<dbReference type="FunFam" id="1.20.920.20:FF:000006">
    <property type="entry name" value="Dynein, axonemal, heavy chain 6"/>
    <property type="match status" value="1"/>
</dbReference>
<evidence type="ECO:0000256" key="2">
    <source>
        <dbReference type="ARBA" id="ARBA00008887"/>
    </source>
</evidence>
<dbReference type="FunFam" id="1.20.920.30:FF:000005">
    <property type="entry name" value="Dynein, axonemal, heavy chain 2"/>
    <property type="match status" value="1"/>
</dbReference>
<feature type="coiled-coil region" evidence="13">
    <location>
        <begin position="727"/>
        <end position="775"/>
    </location>
</feature>
<accession>A0A8J2JIG4</accession>
<dbReference type="OrthoDB" id="5593012at2759"/>
<keyword evidence="4" id="KW-0493">Microtubule</keyword>
<evidence type="ECO:0000259" key="16">
    <source>
        <dbReference type="Pfam" id="PF17857"/>
    </source>
</evidence>
<dbReference type="Pfam" id="PF12777">
    <property type="entry name" value="MT"/>
    <property type="match status" value="1"/>
</dbReference>
<dbReference type="GO" id="GO:0005524">
    <property type="term" value="F:ATP binding"/>
    <property type="evidence" value="ECO:0007669"/>
    <property type="project" value="UniProtKB-KW"/>
</dbReference>
<feature type="domain" description="Dynein heavy chain AAA module D4" evidence="15">
    <location>
        <begin position="231"/>
        <end position="491"/>
    </location>
</feature>
<dbReference type="InterPro" id="IPR024743">
    <property type="entry name" value="Dynein_HC_stalk"/>
</dbReference>
<evidence type="ECO:0000256" key="7">
    <source>
        <dbReference type="ARBA" id="ARBA00023017"/>
    </source>
</evidence>
<evidence type="ECO:0000256" key="3">
    <source>
        <dbReference type="ARBA" id="ARBA00022490"/>
    </source>
</evidence>
<reference evidence="17" key="1">
    <citation type="submission" date="2021-06" db="EMBL/GenBank/DDBJ databases">
        <authorList>
            <person name="Hodson N. C."/>
            <person name="Mongue J. A."/>
            <person name="Jaron S. K."/>
        </authorList>
    </citation>
    <scope>NUCLEOTIDE SEQUENCE</scope>
</reference>
<keyword evidence="18" id="KW-1185">Reference proteome</keyword>
<proteinExistence type="inferred from homology"/>
<dbReference type="GO" id="GO:0007018">
    <property type="term" value="P:microtubule-based movement"/>
    <property type="evidence" value="ECO:0007669"/>
    <property type="project" value="InterPro"/>
</dbReference>
<dbReference type="Proteomes" id="UP000708208">
    <property type="component" value="Unassembled WGS sequence"/>
</dbReference>
<keyword evidence="12" id="KW-0966">Cell projection</keyword>
<dbReference type="GO" id="GO:0005930">
    <property type="term" value="C:axoneme"/>
    <property type="evidence" value="ECO:0007669"/>
    <property type="project" value="UniProtKB-SubCell"/>
</dbReference>
<dbReference type="InterPro" id="IPR024317">
    <property type="entry name" value="Dynein_heavy_chain_D4_dom"/>
</dbReference>
<evidence type="ECO:0000256" key="10">
    <source>
        <dbReference type="ARBA" id="ARBA00023175"/>
    </source>
</evidence>
<comment type="caution">
    <text evidence="17">The sequence shown here is derived from an EMBL/GenBank/DDBJ whole genome shotgun (WGS) entry which is preliminary data.</text>
</comment>
<evidence type="ECO:0000313" key="17">
    <source>
        <dbReference type="EMBL" id="CAG7717620.1"/>
    </source>
</evidence>